<dbReference type="AlphaFoldDB" id="A0A9X3BA35"/>
<proteinExistence type="predicted"/>
<dbReference type="EMBL" id="JAOTIF010000056">
    <property type="protein sequence ID" value="MCU7552905.1"/>
    <property type="molecule type" value="Genomic_DNA"/>
</dbReference>
<comment type="caution">
    <text evidence="1">The sequence shown here is derived from an EMBL/GenBank/DDBJ whole genome shotgun (WGS) entry which is preliminary data.</text>
</comment>
<keyword evidence="2" id="KW-1185">Reference proteome</keyword>
<accession>A0A9X3BA35</accession>
<reference evidence="1" key="2">
    <citation type="submission" date="2023-04" db="EMBL/GenBank/DDBJ databases">
        <title>Paracnuella aquatica gen. nov., sp. nov., a member of the family Chitinophagaceae isolated from a hot spring.</title>
        <authorList>
            <person name="Wang C."/>
        </authorList>
    </citation>
    <scope>NUCLEOTIDE SEQUENCE</scope>
    <source>
        <strain evidence="1">LB-8</strain>
    </source>
</reference>
<evidence type="ECO:0000313" key="2">
    <source>
        <dbReference type="Proteomes" id="UP001155483"/>
    </source>
</evidence>
<dbReference type="Proteomes" id="UP001155483">
    <property type="component" value="Unassembled WGS sequence"/>
</dbReference>
<gene>
    <name evidence="1" type="ORF">OCK74_27545</name>
</gene>
<name>A0A9X3BA35_9BACT</name>
<protein>
    <submittedName>
        <fullName evidence="1">Uncharacterized protein</fullName>
    </submittedName>
</protein>
<sequence length="167" mass="18765">MSKNTIITILIVLLPLAFWGGMKCQHESNRFDQIGKPLFNIVEFTSGKAKENRYLVSMTWGLTGDHQVTALTQTKPTSENWMPNPKTDYIWRGSFTTVFHQQFGDTIKIFSVDPPTIPTQLGSGLKIKLESITSSQFDSLQNITNASVKKFDYLPTHNRVDGPATGR</sequence>
<evidence type="ECO:0000313" key="1">
    <source>
        <dbReference type="EMBL" id="MCU7552905.1"/>
    </source>
</evidence>
<organism evidence="1 2">
    <name type="scientific">Paraflavisolibacter caeni</name>
    <dbReference type="NCBI Taxonomy" id="2982496"/>
    <lineage>
        <taxon>Bacteria</taxon>
        <taxon>Pseudomonadati</taxon>
        <taxon>Bacteroidota</taxon>
        <taxon>Chitinophagia</taxon>
        <taxon>Chitinophagales</taxon>
        <taxon>Chitinophagaceae</taxon>
        <taxon>Paraflavisolibacter</taxon>
    </lineage>
</organism>
<dbReference type="RefSeq" id="WP_279300339.1">
    <property type="nucleotide sequence ID" value="NZ_JAOTIF010000056.1"/>
</dbReference>
<reference evidence="1" key="1">
    <citation type="submission" date="2022-09" db="EMBL/GenBank/DDBJ databases">
        <authorList>
            <person name="Yuan C."/>
            <person name="Ke Z."/>
        </authorList>
    </citation>
    <scope>NUCLEOTIDE SEQUENCE</scope>
    <source>
        <strain evidence="1">LB-8</strain>
    </source>
</reference>